<feature type="transmembrane region" description="Helical" evidence="5">
    <location>
        <begin position="341"/>
        <end position="361"/>
    </location>
</feature>
<feature type="transmembrane region" description="Helical" evidence="5">
    <location>
        <begin position="45"/>
        <end position="65"/>
    </location>
</feature>
<feature type="transmembrane region" description="Helical" evidence="5">
    <location>
        <begin position="152"/>
        <end position="172"/>
    </location>
</feature>
<gene>
    <name evidence="6" type="ORF">BN946_scf184992.g38</name>
</gene>
<dbReference type="OrthoDB" id="3437016at2759"/>
<keyword evidence="3 5" id="KW-1133">Transmembrane helix</keyword>
<evidence type="ECO:0000256" key="3">
    <source>
        <dbReference type="ARBA" id="ARBA00022989"/>
    </source>
</evidence>
<accession>A0A060S9X4</accession>
<feature type="transmembrane region" description="Helical" evidence="5">
    <location>
        <begin position="242"/>
        <end position="261"/>
    </location>
</feature>
<dbReference type="AlphaFoldDB" id="A0A060S9X4"/>
<dbReference type="EMBL" id="CCBP010000033">
    <property type="protein sequence ID" value="CDO69089.1"/>
    <property type="molecule type" value="Genomic_DNA"/>
</dbReference>
<evidence type="ECO:0008006" key="8">
    <source>
        <dbReference type="Google" id="ProtNLM"/>
    </source>
</evidence>
<dbReference type="InterPro" id="IPR036259">
    <property type="entry name" value="MFS_trans_sf"/>
</dbReference>
<protein>
    <recommendedName>
        <fullName evidence="8">Major facilitator superfamily (MFS) profile domain-containing protein</fullName>
    </recommendedName>
</protein>
<evidence type="ECO:0000256" key="4">
    <source>
        <dbReference type="ARBA" id="ARBA00023136"/>
    </source>
</evidence>
<evidence type="ECO:0000313" key="6">
    <source>
        <dbReference type="EMBL" id="CDO69089.1"/>
    </source>
</evidence>
<keyword evidence="2 5" id="KW-0812">Transmembrane</keyword>
<evidence type="ECO:0000256" key="1">
    <source>
        <dbReference type="ARBA" id="ARBA00004141"/>
    </source>
</evidence>
<organism evidence="6 7">
    <name type="scientific">Pycnoporus cinnabarinus</name>
    <name type="common">Cinnabar-red polypore</name>
    <name type="synonym">Trametes cinnabarina</name>
    <dbReference type="NCBI Taxonomy" id="5643"/>
    <lineage>
        <taxon>Eukaryota</taxon>
        <taxon>Fungi</taxon>
        <taxon>Dikarya</taxon>
        <taxon>Basidiomycota</taxon>
        <taxon>Agaricomycotina</taxon>
        <taxon>Agaricomycetes</taxon>
        <taxon>Polyporales</taxon>
        <taxon>Polyporaceae</taxon>
        <taxon>Trametes</taxon>
    </lineage>
</organism>
<dbReference type="STRING" id="5643.A0A060S9X4"/>
<dbReference type="Proteomes" id="UP000029665">
    <property type="component" value="Unassembled WGS sequence"/>
</dbReference>
<dbReference type="HOGENOM" id="CLU_000960_22_0_1"/>
<feature type="transmembrane region" description="Helical" evidence="5">
    <location>
        <begin position="187"/>
        <end position="207"/>
    </location>
</feature>
<dbReference type="GO" id="GO:0022857">
    <property type="term" value="F:transmembrane transporter activity"/>
    <property type="evidence" value="ECO:0007669"/>
    <property type="project" value="InterPro"/>
</dbReference>
<proteinExistence type="predicted"/>
<dbReference type="InterPro" id="IPR011701">
    <property type="entry name" value="MFS"/>
</dbReference>
<dbReference type="PANTHER" id="PTHR23501:SF102">
    <property type="entry name" value="DRUG TRANSPORTER, PUTATIVE (AFU_ORTHOLOGUE AFUA_3G08530)-RELATED"/>
    <property type="match status" value="1"/>
</dbReference>
<sequence length="392" mass="42625">MVVSDLVSLRERGTYNGLIGLTWALACAIGPVVGGALSSEGQWRWLFYLNLPICGVATAMVLVFLKLPTPPGTLREKLGHMDWIGNFLVIASTTCVGLGLTWGGIKFPWSSAKVLVPLIVGLLGLAFFILYEAKWARNPIVPLMLLQNRTSISGYIQTFINPLVVLAIAYYLPTYYQSCRDASPVRSGVYILGLTLGLAPAIVATGVSVSITKVYRPQIWVAWVIYIVGMGVYTTMRADTRLAETIGIPILTGVGAGMLYLSRLLTYFNLSGLNGRLSQVWGIAIGASVLQNELSHRLPSEFLERLPSGVDLTYAAIPTIRDLPPPLKDEVRQAFGESIAVIWKVMVGILAIGLISSLFMADVPLHDMKDEKWTLKEQDEGAEGKGVELASI</sequence>
<name>A0A060S9X4_PYCCI</name>
<reference evidence="6" key="1">
    <citation type="submission" date="2014-01" db="EMBL/GenBank/DDBJ databases">
        <title>The genome of the white-rot fungus Pycnoporus cinnabarinus: a basidiomycete model with a versatile arsenal for lignocellulosic biomass breakdown.</title>
        <authorList>
            <person name="Levasseur A."/>
            <person name="Lomascolo A."/>
            <person name="Ruiz-Duenas F.J."/>
            <person name="Uzan E."/>
            <person name="Piumi F."/>
            <person name="Kues U."/>
            <person name="Ram A.F.J."/>
            <person name="Murat C."/>
            <person name="Haon M."/>
            <person name="Benoit I."/>
            <person name="Arfi Y."/>
            <person name="Chevret D."/>
            <person name="Drula E."/>
            <person name="Kwon M.J."/>
            <person name="Gouret P."/>
            <person name="Lesage-Meessen L."/>
            <person name="Lombard V."/>
            <person name="Mariette J."/>
            <person name="Noirot C."/>
            <person name="Park J."/>
            <person name="Patyshakuliyeva A."/>
            <person name="Wieneger R.A.B."/>
            <person name="Wosten H.A.B."/>
            <person name="Martin F."/>
            <person name="Coutinho P.M."/>
            <person name="de Vries R."/>
            <person name="Martinez A.T."/>
            <person name="Klopp C."/>
            <person name="Pontarotti P."/>
            <person name="Henrissat B."/>
            <person name="Record E."/>
        </authorList>
    </citation>
    <scope>NUCLEOTIDE SEQUENCE [LARGE SCALE GENOMIC DNA]</scope>
    <source>
        <strain evidence="6">BRFM137</strain>
    </source>
</reference>
<dbReference type="SUPFAM" id="SSF103473">
    <property type="entry name" value="MFS general substrate transporter"/>
    <property type="match status" value="1"/>
</dbReference>
<dbReference type="Pfam" id="PF07690">
    <property type="entry name" value="MFS_1"/>
    <property type="match status" value="1"/>
</dbReference>
<dbReference type="PANTHER" id="PTHR23501">
    <property type="entry name" value="MAJOR FACILITATOR SUPERFAMILY"/>
    <property type="match status" value="1"/>
</dbReference>
<comment type="caution">
    <text evidence="6">The sequence shown here is derived from an EMBL/GenBank/DDBJ whole genome shotgun (WGS) entry which is preliminary data.</text>
</comment>
<evidence type="ECO:0000313" key="7">
    <source>
        <dbReference type="Proteomes" id="UP000029665"/>
    </source>
</evidence>
<dbReference type="Gene3D" id="1.20.1250.20">
    <property type="entry name" value="MFS general substrate transporter like domains"/>
    <property type="match status" value="1"/>
</dbReference>
<feature type="transmembrane region" description="Helical" evidence="5">
    <location>
        <begin position="18"/>
        <end position="39"/>
    </location>
</feature>
<dbReference type="GO" id="GO:0005886">
    <property type="term" value="C:plasma membrane"/>
    <property type="evidence" value="ECO:0007669"/>
    <property type="project" value="TreeGrafter"/>
</dbReference>
<comment type="subcellular location">
    <subcellularLocation>
        <location evidence="1">Membrane</location>
        <topology evidence="1">Multi-pass membrane protein</topology>
    </subcellularLocation>
</comment>
<dbReference type="OMA" id="ILYEAKW"/>
<evidence type="ECO:0000256" key="2">
    <source>
        <dbReference type="ARBA" id="ARBA00022692"/>
    </source>
</evidence>
<evidence type="ECO:0000256" key="5">
    <source>
        <dbReference type="SAM" id="Phobius"/>
    </source>
</evidence>
<feature type="transmembrane region" description="Helical" evidence="5">
    <location>
        <begin position="219"/>
        <end position="236"/>
    </location>
</feature>
<feature type="transmembrane region" description="Helical" evidence="5">
    <location>
        <begin position="111"/>
        <end position="131"/>
    </location>
</feature>
<keyword evidence="4 5" id="KW-0472">Membrane</keyword>
<keyword evidence="7" id="KW-1185">Reference proteome</keyword>
<feature type="transmembrane region" description="Helical" evidence="5">
    <location>
        <begin position="86"/>
        <end position="105"/>
    </location>
</feature>